<dbReference type="Gene3D" id="1.10.10.2830">
    <property type="match status" value="1"/>
</dbReference>
<dbReference type="SUPFAM" id="SSF109709">
    <property type="entry name" value="KorB DNA-binding domain-like"/>
    <property type="match status" value="1"/>
</dbReference>
<dbReference type="SUPFAM" id="SSF110849">
    <property type="entry name" value="ParB/Sulfiredoxin"/>
    <property type="match status" value="1"/>
</dbReference>
<reference evidence="5" key="1">
    <citation type="submission" date="2014-12" db="EMBL/GenBank/DDBJ databases">
        <authorList>
            <person name="Hall J."/>
        </authorList>
    </citation>
    <scope>NUCLEOTIDE SEQUENCE [LARGE SCALE GENOMIC DNA]</scope>
    <source>
        <strain evidence="5">SBW25</strain>
        <plasmid evidence="5">pQBR55</plasmid>
    </source>
</reference>
<dbReference type="Pfam" id="PF17762">
    <property type="entry name" value="HTH_ParB"/>
    <property type="match status" value="1"/>
</dbReference>
<comment type="similarity">
    <text evidence="1">Belongs to the ParB family.</text>
</comment>
<feature type="domain" description="ParB-like N-terminal" evidence="3">
    <location>
        <begin position="1"/>
        <end position="67"/>
    </location>
</feature>
<protein>
    <submittedName>
        <fullName evidence="5">Chromosome (Plasmid) partitioning protein ParB / Stage 0 sporulation protein J</fullName>
    </submittedName>
</protein>
<dbReference type="PANTHER" id="PTHR33375">
    <property type="entry name" value="CHROMOSOME-PARTITIONING PROTEIN PARB-RELATED"/>
    <property type="match status" value="1"/>
</dbReference>
<feature type="domain" description="ParB/Spo0J HTH" evidence="4">
    <location>
        <begin position="71"/>
        <end position="167"/>
    </location>
</feature>
<reference evidence="5" key="2">
    <citation type="submission" date="2015-06" db="EMBL/GenBank/DDBJ databases">
        <title>Environmentally co-occuring mercury resistance plasmids are genetically and phenotypically diverse and confer variable context-dependent fitness effects.</title>
        <authorList>
            <person name="Hall J.P.J."/>
            <person name="Harrison E."/>
            <person name="Lilley A.K."/>
            <person name="Paterson S."/>
            <person name="Spiers A.J."/>
            <person name="Brockhurst M.A."/>
        </authorList>
    </citation>
    <scope>NUCLEOTIDE SEQUENCE [LARGE SCALE GENOMIC DNA]</scope>
    <source>
        <strain evidence="5">SBW25</strain>
        <plasmid evidence="5">pQBR55</plasmid>
    </source>
</reference>
<accession>A0A0G4E6J6</accession>
<dbReference type="InterPro" id="IPR003115">
    <property type="entry name" value="ParB_N"/>
</dbReference>
<dbReference type="GO" id="GO:0003677">
    <property type="term" value="F:DNA binding"/>
    <property type="evidence" value="ECO:0007669"/>
    <property type="project" value="InterPro"/>
</dbReference>
<dbReference type="GO" id="GO:0005694">
    <property type="term" value="C:chromosome"/>
    <property type="evidence" value="ECO:0007669"/>
    <property type="project" value="TreeGrafter"/>
</dbReference>
<dbReference type="InterPro" id="IPR004437">
    <property type="entry name" value="ParB/RepB/Spo0J"/>
</dbReference>
<gene>
    <name evidence="5" type="ORF">PQBR55_0193</name>
</gene>
<dbReference type="Gene3D" id="3.90.1530.30">
    <property type="match status" value="1"/>
</dbReference>
<geneLocation type="plasmid" evidence="5">
    <name>pQBR55</name>
</geneLocation>
<dbReference type="InterPro" id="IPR041468">
    <property type="entry name" value="HTH_ParB/Spo0J"/>
</dbReference>
<dbReference type="NCBIfam" id="TIGR03734">
    <property type="entry name" value="PRTRC_parB"/>
    <property type="match status" value="1"/>
</dbReference>
<organism evidence="5">
    <name type="scientific">Pseudomonas fluorescens (strain SBW25)</name>
    <dbReference type="NCBI Taxonomy" id="216595"/>
    <lineage>
        <taxon>Bacteria</taxon>
        <taxon>Pseudomonadati</taxon>
        <taxon>Pseudomonadota</taxon>
        <taxon>Gammaproteobacteria</taxon>
        <taxon>Pseudomonadales</taxon>
        <taxon>Pseudomonadaceae</taxon>
        <taxon>Pseudomonas</taxon>
    </lineage>
</organism>
<evidence type="ECO:0000313" key="5">
    <source>
        <dbReference type="EMBL" id="CEK42572.1"/>
    </source>
</evidence>
<dbReference type="PANTHER" id="PTHR33375:SF1">
    <property type="entry name" value="CHROMOSOME-PARTITIONING PROTEIN PARB-RELATED"/>
    <property type="match status" value="1"/>
</dbReference>
<dbReference type="EMBL" id="LN713927">
    <property type="protein sequence ID" value="CEK42572.1"/>
    <property type="molecule type" value="Genomic_DNA"/>
</dbReference>
<keyword evidence="5" id="KW-0614">Plasmid</keyword>
<evidence type="ECO:0000256" key="2">
    <source>
        <dbReference type="ARBA" id="ARBA00022829"/>
    </source>
</evidence>
<dbReference type="AlphaFoldDB" id="A0A0G4E6J6"/>
<dbReference type="NCBIfam" id="TIGR00180">
    <property type="entry name" value="parB_part"/>
    <property type="match status" value="1"/>
</dbReference>
<dbReference type="Pfam" id="PF02195">
    <property type="entry name" value="ParB_N"/>
    <property type="match status" value="1"/>
</dbReference>
<evidence type="ECO:0000259" key="3">
    <source>
        <dbReference type="Pfam" id="PF02195"/>
    </source>
</evidence>
<keyword evidence="2" id="KW-0159">Chromosome partition</keyword>
<name>A0A0G4E6J6_PSEFS</name>
<dbReference type="InterPro" id="IPR050336">
    <property type="entry name" value="Chromosome_partition/occlusion"/>
</dbReference>
<proteinExistence type="inferred from homology"/>
<dbReference type="InterPro" id="IPR036086">
    <property type="entry name" value="ParB/Sulfiredoxin_sf"/>
</dbReference>
<dbReference type="GO" id="GO:0007059">
    <property type="term" value="P:chromosome segregation"/>
    <property type="evidence" value="ECO:0007669"/>
    <property type="project" value="UniProtKB-KW"/>
</dbReference>
<evidence type="ECO:0000256" key="1">
    <source>
        <dbReference type="ARBA" id="ARBA00006295"/>
    </source>
</evidence>
<sequence>MKASVRSEGVLQPILVRPITGADVPYEVVFGNTRYDLSCDVGLSDIPAVIREMSDVEARKAAAIENLQRADLTPVEEAYHAVVMLTDNNNDYAEVCRVLGWSRTKLESRVLLSKCCDEVAEALLQGEIKLGHAELLAPMSEEDQRVICGRIVERGMSVVQTRDRLMEMTSAIATAPFDTSECQGCKHNSAQYTDLFAASLGDAKCQNRTCWEQKTSQLIEVRKIEAEKEFGMVHTDMTLPEDGYVLLEESGVNGVGTNQFAACTSCTTYGAVVSTRAGHEGRIIGGHCFNKTCHAQHNASYQVLIASATAAPVQNLGVVQGIQPHNPEYIGAKSRSASKTTSAKPQEVKKAIKRSAFNLYSKMAAQAIQANPSFVLAISIVSLYLDMRSDLPAELATRMQNVAGIPSSLHGHNRAGVEAQLALRPIEELQSFLTQMAACTVFRRDGSELFQKSVPGAQSLAFIKSAGMNPVDHFKMTEEYMNSLTKAGLITDCKVSGFDAAYDAVKGEKEFNKLANGKVDVLIKAVLTFEEFSWAGYLPEAMKVSAHDGSATA</sequence>
<dbReference type="InterPro" id="IPR022396">
    <property type="entry name" value="PRTRC_ParB"/>
</dbReference>
<evidence type="ECO:0000259" key="4">
    <source>
        <dbReference type="Pfam" id="PF17762"/>
    </source>
</evidence>